<name>A0AAD4SX67_9MAGN</name>
<dbReference type="AlphaFoldDB" id="A0AAD4SX67"/>
<gene>
    <name evidence="2" type="ORF">MKW98_023528</name>
</gene>
<keyword evidence="3" id="KW-1185">Reference proteome</keyword>
<feature type="transmembrane region" description="Helical" evidence="1">
    <location>
        <begin position="15"/>
        <end position="40"/>
    </location>
</feature>
<proteinExistence type="predicted"/>
<comment type="caution">
    <text evidence="2">The sequence shown here is derived from an EMBL/GenBank/DDBJ whole genome shotgun (WGS) entry which is preliminary data.</text>
</comment>
<keyword evidence="1" id="KW-1133">Transmembrane helix</keyword>
<feature type="transmembrane region" description="Helical" evidence="1">
    <location>
        <begin position="92"/>
        <end position="111"/>
    </location>
</feature>
<evidence type="ECO:0000256" key="1">
    <source>
        <dbReference type="SAM" id="Phobius"/>
    </source>
</evidence>
<accession>A0AAD4SX67</accession>
<evidence type="ECO:0000313" key="2">
    <source>
        <dbReference type="EMBL" id="KAI3927927.1"/>
    </source>
</evidence>
<dbReference type="EMBL" id="JAJJMB010007708">
    <property type="protein sequence ID" value="KAI3927927.1"/>
    <property type="molecule type" value="Genomic_DNA"/>
</dbReference>
<evidence type="ECO:0008006" key="4">
    <source>
        <dbReference type="Google" id="ProtNLM"/>
    </source>
</evidence>
<dbReference type="Proteomes" id="UP001202328">
    <property type="component" value="Unassembled WGS sequence"/>
</dbReference>
<sequence>MEIDNVVSYEEFEKIYIHTTNILLNLFSSSVFMVLLVTPVQTCFEANRSRNPQVVLFMTSSDFQQSNMTSFFSEWRNNQKLVRQQNKQRNFFRLRVCIVGVLFVLALSFSLQGY</sequence>
<evidence type="ECO:0000313" key="3">
    <source>
        <dbReference type="Proteomes" id="UP001202328"/>
    </source>
</evidence>
<reference evidence="2" key="1">
    <citation type="submission" date="2022-04" db="EMBL/GenBank/DDBJ databases">
        <title>A functionally conserved STORR gene fusion in Papaver species that diverged 16.8 million years ago.</title>
        <authorList>
            <person name="Catania T."/>
        </authorList>
    </citation>
    <scope>NUCLEOTIDE SEQUENCE</scope>
    <source>
        <strain evidence="2">S-188037</strain>
    </source>
</reference>
<protein>
    <recommendedName>
        <fullName evidence="4">Transmembrane protein</fullName>
    </recommendedName>
</protein>
<keyword evidence="1" id="KW-0812">Transmembrane</keyword>
<organism evidence="2 3">
    <name type="scientific">Papaver atlanticum</name>
    <dbReference type="NCBI Taxonomy" id="357466"/>
    <lineage>
        <taxon>Eukaryota</taxon>
        <taxon>Viridiplantae</taxon>
        <taxon>Streptophyta</taxon>
        <taxon>Embryophyta</taxon>
        <taxon>Tracheophyta</taxon>
        <taxon>Spermatophyta</taxon>
        <taxon>Magnoliopsida</taxon>
        <taxon>Ranunculales</taxon>
        <taxon>Papaveraceae</taxon>
        <taxon>Papaveroideae</taxon>
        <taxon>Papaver</taxon>
    </lineage>
</organism>
<keyword evidence="1" id="KW-0472">Membrane</keyword>